<comment type="caution">
    <text evidence="9">The sequence shown here is derived from an EMBL/GenBank/DDBJ whole genome shotgun (WGS) entry which is preliminary data.</text>
</comment>
<reference evidence="9 10" key="1">
    <citation type="submission" date="2016-03" db="EMBL/GenBank/DDBJ databases">
        <title>EvidentialGene: Evidence-directed Construction of Genes on Genomes.</title>
        <authorList>
            <person name="Gilbert D.G."/>
            <person name="Choi J.-H."/>
            <person name="Mockaitis K."/>
            <person name="Colbourne J."/>
            <person name="Pfrender M."/>
        </authorList>
    </citation>
    <scope>NUCLEOTIDE SEQUENCE [LARGE SCALE GENOMIC DNA]</scope>
    <source>
        <strain evidence="9 10">Xinb3</strain>
        <tissue evidence="9">Complete organism</tissue>
    </source>
</reference>
<evidence type="ECO:0000256" key="1">
    <source>
        <dbReference type="ARBA" id="ARBA00004613"/>
    </source>
</evidence>
<comment type="subcellular location">
    <subcellularLocation>
        <location evidence="1">Secreted</location>
    </subcellularLocation>
</comment>
<dbReference type="PIRSF" id="PIRSF000865">
    <property type="entry name" value="Lipoprotein_lipase_LIPH"/>
    <property type="match status" value="1"/>
</dbReference>
<dbReference type="EMBL" id="LRGB01002849">
    <property type="protein sequence ID" value="KZS06107.1"/>
    <property type="molecule type" value="Genomic_DNA"/>
</dbReference>
<dbReference type="CDD" id="cd00707">
    <property type="entry name" value="Pancreat_lipase_like"/>
    <property type="match status" value="1"/>
</dbReference>
<dbReference type="GO" id="GO:0046872">
    <property type="term" value="F:metal ion binding"/>
    <property type="evidence" value="ECO:0007669"/>
    <property type="project" value="UniProtKB-KW"/>
</dbReference>
<evidence type="ECO:0000259" key="8">
    <source>
        <dbReference type="Pfam" id="PF00151"/>
    </source>
</evidence>
<dbReference type="FunFam" id="3.40.50.1820:FF:001136">
    <property type="entry name" value="Lipoxygenase-like protein"/>
    <property type="match status" value="1"/>
</dbReference>
<dbReference type="InterPro" id="IPR000734">
    <property type="entry name" value="TAG_lipase"/>
</dbReference>
<dbReference type="PANTHER" id="PTHR11610:SF181">
    <property type="entry name" value="INACTIVE PANCREATIC LIPASE-RELATED PROTEIN 1-LIKE"/>
    <property type="match status" value="1"/>
</dbReference>
<sequence length="492" mass="53738">MGVLSLFVALSLAIAASSGAAVNERNPKASETVCYGDLGCFTTASPWTSDIRPISALPEDPAVINTRYFLNTRQNPVEPITLVKDDALGLYNSPFDSTKKTVFLVHGWTNDANHPWIRSSVAEILINEDVNIISVDWAPGAGLPYLRALTNTQVVGAEISLFILFLASKTVLDYANIHIIGHDLGAHVASYTGHRLYGIGRITGLDPSTIYFEGGDIATRLDPTDALLVDIVHTDSTYPSFGRDHVGLGFLTNLGHVDIYVNNGQAQPGCQDTLDNLVRNPEDLVTLTDLDGASSIDQYVCSHMRAVDYFVESINSFCPYSAFSCSSWDSYLKGTCYSTCRNINSCTSLGYHTGKYPARGTFYLDTQSTGPYCNLVLRMEVDVSPNQIETYGSIKYILIGDVGQTKEDELYNGIISNGFILSEYVTVAGSNAYRIGKVGSVRLRYSKDAFKENEIVVQRVVVQQANVTIDAVDNIFQGAVLPDNEYVTVFPV</sequence>
<evidence type="ECO:0000256" key="3">
    <source>
        <dbReference type="ARBA" id="ARBA00022525"/>
    </source>
</evidence>
<feature type="binding site" evidence="5">
    <location>
        <position position="220"/>
    </location>
    <ligand>
        <name>Ca(2+)</name>
        <dbReference type="ChEBI" id="CHEBI:29108"/>
    </ligand>
</feature>
<dbReference type="Gene3D" id="3.40.50.1820">
    <property type="entry name" value="alpha/beta hydrolase"/>
    <property type="match status" value="1"/>
</dbReference>
<keyword evidence="7" id="KW-0732">Signal</keyword>
<evidence type="ECO:0000256" key="6">
    <source>
        <dbReference type="RuleBase" id="RU004262"/>
    </source>
</evidence>
<keyword evidence="10" id="KW-1185">Reference proteome</keyword>
<name>A0A164NNE5_9CRUS</name>
<evidence type="ECO:0000256" key="4">
    <source>
        <dbReference type="ARBA" id="ARBA00023157"/>
    </source>
</evidence>
<keyword evidence="5" id="KW-0106">Calcium</keyword>
<dbReference type="InterPro" id="IPR033906">
    <property type="entry name" value="Lipase_N"/>
</dbReference>
<accession>A0A164NNE5</accession>
<dbReference type="OrthoDB" id="199913at2759"/>
<dbReference type="Pfam" id="PF00151">
    <property type="entry name" value="Lipase"/>
    <property type="match status" value="1"/>
</dbReference>
<dbReference type="InterPro" id="IPR016272">
    <property type="entry name" value="Lipase_LIPH"/>
</dbReference>
<dbReference type="AlphaFoldDB" id="A0A164NNE5"/>
<dbReference type="Proteomes" id="UP000076858">
    <property type="component" value="Unassembled WGS sequence"/>
</dbReference>
<feature type="binding site" evidence="5">
    <location>
        <position position="222"/>
    </location>
    <ligand>
        <name>Ca(2+)</name>
        <dbReference type="ChEBI" id="CHEBI:29108"/>
    </ligand>
</feature>
<evidence type="ECO:0000256" key="2">
    <source>
        <dbReference type="ARBA" id="ARBA00010701"/>
    </source>
</evidence>
<organism evidence="9 10">
    <name type="scientific">Daphnia magna</name>
    <dbReference type="NCBI Taxonomy" id="35525"/>
    <lineage>
        <taxon>Eukaryota</taxon>
        <taxon>Metazoa</taxon>
        <taxon>Ecdysozoa</taxon>
        <taxon>Arthropoda</taxon>
        <taxon>Crustacea</taxon>
        <taxon>Branchiopoda</taxon>
        <taxon>Diplostraca</taxon>
        <taxon>Cladocera</taxon>
        <taxon>Anomopoda</taxon>
        <taxon>Daphniidae</taxon>
        <taxon>Daphnia</taxon>
    </lineage>
</organism>
<keyword evidence="4" id="KW-1015">Disulfide bond</keyword>
<gene>
    <name evidence="9" type="ORF">APZ42_030568</name>
</gene>
<dbReference type="GO" id="GO:0004806">
    <property type="term" value="F:triacylglycerol lipase activity"/>
    <property type="evidence" value="ECO:0007669"/>
    <property type="project" value="InterPro"/>
</dbReference>
<dbReference type="GO" id="GO:0016042">
    <property type="term" value="P:lipid catabolic process"/>
    <property type="evidence" value="ECO:0007669"/>
    <property type="project" value="TreeGrafter"/>
</dbReference>
<feature type="chain" id="PRO_5007852119" evidence="7">
    <location>
        <begin position="22"/>
        <end position="492"/>
    </location>
</feature>
<proteinExistence type="inferred from homology"/>
<dbReference type="InterPro" id="IPR002331">
    <property type="entry name" value="Lipase_panc"/>
</dbReference>
<evidence type="ECO:0000256" key="5">
    <source>
        <dbReference type="PIRSR" id="PIRSR000865-2"/>
    </source>
</evidence>
<evidence type="ECO:0000313" key="10">
    <source>
        <dbReference type="Proteomes" id="UP000076858"/>
    </source>
</evidence>
<dbReference type="PRINTS" id="PR00821">
    <property type="entry name" value="TAGLIPASE"/>
</dbReference>
<evidence type="ECO:0000313" key="9">
    <source>
        <dbReference type="EMBL" id="KZS06107.1"/>
    </source>
</evidence>
<protein>
    <submittedName>
        <fullName evidence="9">Lipoxygenase-like protein</fullName>
    </submittedName>
</protein>
<feature type="signal peptide" evidence="7">
    <location>
        <begin position="1"/>
        <end position="21"/>
    </location>
</feature>
<comment type="similarity">
    <text evidence="2 6">Belongs to the AB hydrolase superfamily. Lipase family.</text>
</comment>
<dbReference type="STRING" id="35525.A0A164NNE5"/>
<evidence type="ECO:0000256" key="7">
    <source>
        <dbReference type="SAM" id="SignalP"/>
    </source>
</evidence>
<keyword evidence="3" id="KW-0964">Secreted</keyword>
<dbReference type="SUPFAM" id="SSF53474">
    <property type="entry name" value="alpha/beta-Hydrolases"/>
    <property type="match status" value="1"/>
</dbReference>
<feature type="binding site" evidence="5">
    <location>
        <position position="225"/>
    </location>
    <ligand>
        <name>Ca(2+)</name>
        <dbReference type="ChEBI" id="CHEBI:29108"/>
    </ligand>
</feature>
<dbReference type="InterPro" id="IPR013818">
    <property type="entry name" value="Lipase"/>
</dbReference>
<dbReference type="PANTHER" id="PTHR11610">
    <property type="entry name" value="LIPASE"/>
    <property type="match status" value="1"/>
</dbReference>
<keyword evidence="5" id="KW-0479">Metal-binding</keyword>
<dbReference type="PRINTS" id="PR00823">
    <property type="entry name" value="PANCLIPASE"/>
</dbReference>
<dbReference type="GO" id="GO:0005615">
    <property type="term" value="C:extracellular space"/>
    <property type="evidence" value="ECO:0007669"/>
    <property type="project" value="TreeGrafter"/>
</dbReference>
<feature type="domain" description="Lipase" evidence="8">
    <location>
        <begin position="32"/>
        <end position="372"/>
    </location>
</feature>
<dbReference type="ESTHER" id="9crus-a0a0p5zfp0">
    <property type="family name" value="Pancreatic_lipase"/>
</dbReference>
<dbReference type="InterPro" id="IPR029058">
    <property type="entry name" value="AB_hydrolase_fold"/>
</dbReference>